<accession>A0A499UYS5</accession>
<gene>
    <name evidence="2" type="ORF">SSPO_099510</name>
</gene>
<protein>
    <submittedName>
        <fullName evidence="2">Uncharacterized protein</fullName>
    </submittedName>
</protein>
<dbReference type="EMBL" id="AP019620">
    <property type="protein sequence ID" value="BBJ47233.1"/>
    <property type="molecule type" value="Genomic_DNA"/>
</dbReference>
<dbReference type="Proteomes" id="UP000463951">
    <property type="component" value="Chromosome"/>
</dbReference>
<reference evidence="2 3" key="1">
    <citation type="journal article" date="2020" name="Int. J. Syst. Evol. Microbiol.">
        <title>Reclassification of Streptomyces castelarensis and Streptomyces sporoclivatus as later heterotypic synonyms of Streptomyces antimycoticus.</title>
        <authorList>
            <person name="Komaki H."/>
            <person name="Tamura T."/>
        </authorList>
    </citation>
    <scope>NUCLEOTIDE SEQUENCE [LARGE SCALE GENOMIC DNA]</scope>
    <source>
        <strain evidence="2 3">NBRC 100767</strain>
    </source>
</reference>
<evidence type="ECO:0000313" key="3">
    <source>
        <dbReference type="Proteomes" id="UP000463951"/>
    </source>
</evidence>
<proteinExistence type="predicted"/>
<feature type="compositionally biased region" description="Polar residues" evidence="1">
    <location>
        <begin position="90"/>
        <end position="109"/>
    </location>
</feature>
<sequence>MQIRPVVVPVRGVELVLAALPERGQADDPAVRPPAPHLVERFRADGLHLPAQPETHQDAAGVGRGLDARADLAEFGGLFQDGDPQAAVAQRQSGGQTAESSPTTVTSND</sequence>
<name>A0A499UYS5_9ACTN</name>
<evidence type="ECO:0000313" key="2">
    <source>
        <dbReference type="EMBL" id="BBJ47233.1"/>
    </source>
</evidence>
<organism evidence="2 3">
    <name type="scientific">Streptomyces antimycoticus</name>
    <dbReference type="NCBI Taxonomy" id="68175"/>
    <lineage>
        <taxon>Bacteria</taxon>
        <taxon>Bacillati</taxon>
        <taxon>Actinomycetota</taxon>
        <taxon>Actinomycetes</taxon>
        <taxon>Kitasatosporales</taxon>
        <taxon>Streptomycetaceae</taxon>
        <taxon>Streptomyces</taxon>
        <taxon>Streptomyces violaceusniger group</taxon>
    </lineage>
</organism>
<feature type="region of interest" description="Disordered" evidence="1">
    <location>
        <begin position="77"/>
        <end position="109"/>
    </location>
</feature>
<evidence type="ECO:0000256" key="1">
    <source>
        <dbReference type="SAM" id="MobiDB-lite"/>
    </source>
</evidence>
<dbReference type="AlphaFoldDB" id="A0A499UYS5"/>